<name>A0A1I1P6X9_9RHOB</name>
<evidence type="ECO:0000313" key="2">
    <source>
        <dbReference type="EMBL" id="SFD05711.1"/>
    </source>
</evidence>
<evidence type="ECO:0008006" key="4">
    <source>
        <dbReference type="Google" id="ProtNLM"/>
    </source>
</evidence>
<dbReference type="RefSeq" id="WP_093362260.1">
    <property type="nucleotide sequence ID" value="NZ_FOLG01000014.1"/>
</dbReference>
<keyword evidence="1" id="KW-0732">Signal</keyword>
<feature type="signal peptide" evidence="1">
    <location>
        <begin position="1"/>
        <end position="25"/>
    </location>
</feature>
<accession>A0A1I1P6X9</accession>
<sequence length="238" mass="25843">MTVSPLSLVRGSVLATVFAASAAFAGPVEDFRSDYREMYANYRTALFTTNAGRQEDAVQALSALEETYWAMRDTYGDTPPPQFADDPAWPETMEQVGGLLEQASAEVGAGELAAAHETLEGIRDLFGSLHLRNDIASFSDRMNAYHAEMEHVLGLDLSTTDMGMLRERAAVLDYLARRVLETPPRDAEGSAEYEKLATALRASADAFLAATRDGNADSVKAAVAGLKKPYSQMFLKFG</sequence>
<proteinExistence type="predicted"/>
<dbReference type="AlphaFoldDB" id="A0A1I1P6X9"/>
<dbReference type="OrthoDB" id="8399759at2"/>
<dbReference type="Proteomes" id="UP000198728">
    <property type="component" value="Unassembled WGS sequence"/>
</dbReference>
<organism evidence="2 3">
    <name type="scientific">Tropicimonas isoalkanivorans</name>
    <dbReference type="NCBI Taxonomy" id="441112"/>
    <lineage>
        <taxon>Bacteria</taxon>
        <taxon>Pseudomonadati</taxon>
        <taxon>Pseudomonadota</taxon>
        <taxon>Alphaproteobacteria</taxon>
        <taxon>Rhodobacterales</taxon>
        <taxon>Roseobacteraceae</taxon>
        <taxon>Tropicimonas</taxon>
    </lineage>
</organism>
<dbReference type="EMBL" id="FOLG01000014">
    <property type="protein sequence ID" value="SFD05711.1"/>
    <property type="molecule type" value="Genomic_DNA"/>
</dbReference>
<protein>
    <recommendedName>
        <fullName evidence="4">Imelysin</fullName>
    </recommendedName>
</protein>
<evidence type="ECO:0000256" key="1">
    <source>
        <dbReference type="SAM" id="SignalP"/>
    </source>
</evidence>
<reference evidence="2 3" key="1">
    <citation type="submission" date="2016-10" db="EMBL/GenBank/DDBJ databases">
        <authorList>
            <person name="de Groot N.N."/>
        </authorList>
    </citation>
    <scope>NUCLEOTIDE SEQUENCE [LARGE SCALE GENOMIC DNA]</scope>
    <source>
        <strain evidence="2 3">DSM 19548</strain>
    </source>
</reference>
<gene>
    <name evidence="2" type="ORF">SAMN04488094_11440</name>
</gene>
<feature type="chain" id="PRO_5011663981" description="Imelysin" evidence="1">
    <location>
        <begin position="26"/>
        <end position="238"/>
    </location>
</feature>
<evidence type="ECO:0000313" key="3">
    <source>
        <dbReference type="Proteomes" id="UP000198728"/>
    </source>
</evidence>
<keyword evidence="3" id="KW-1185">Reference proteome</keyword>
<dbReference type="STRING" id="441112.SAMN04488094_11440"/>